<name>A0A1S8N4F3_CLOSA</name>
<dbReference type="NCBIfam" id="TIGR02727">
    <property type="entry name" value="MTHFS_bact"/>
    <property type="match status" value="1"/>
</dbReference>
<keyword evidence="2 4" id="KW-0547">Nucleotide-binding</keyword>
<comment type="similarity">
    <text evidence="1 5">Belongs to the 5-formyltetrahydrofolate cyclo-ligase family.</text>
</comment>
<comment type="cofactor">
    <cofactor evidence="5">
        <name>Mg(2+)</name>
        <dbReference type="ChEBI" id="CHEBI:18420"/>
    </cofactor>
</comment>
<evidence type="ECO:0000256" key="3">
    <source>
        <dbReference type="ARBA" id="ARBA00022840"/>
    </source>
</evidence>
<keyword evidence="5" id="KW-0479">Metal-binding</keyword>
<organism evidence="6 7">
    <name type="scientific">Clostridium saccharobutylicum</name>
    <dbReference type="NCBI Taxonomy" id="169679"/>
    <lineage>
        <taxon>Bacteria</taxon>
        <taxon>Bacillati</taxon>
        <taxon>Bacillota</taxon>
        <taxon>Clostridia</taxon>
        <taxon>Eubacteriales</taxon>
        <taxon>Clostridiaceae</taxon>
        <taxon>Clostridium</taxon>
    </lineage>
</organism>
<evidence type="ECO:0000313" key="7">
    <source>
        <dbReference type="Proteomes" id="UP000191154"/>
    </source>
</evidence>
<evidence type="ECO:0000256" key="1">
    <source>
        <dbReference type="ARBA" id="ARBA00010638"/>
    </source>
</evidence>
<dbReference type="EMBL" id="LZYZ01000005">
    <property type="protein sequence ID" value="OOM11344.1"/>
    <property type="molecule type" value="Genomic_DNA"/>
</dbReference>
<feature type="binding site" evidence="4">
    <location>
        <begin position="7"/>
        <end position="11"/>
    </location>
    <ligand>
        <name>ATP</name>
        <dbReference type="ChEBI" id="CHEBI:30616"/>
    </ligand>
</feature>
<keyword evidence="5" id="KW-0460">Magnesium</keyword>
<dbReference type="GO" id="GO:0035999">
    <property type="term" value="P:tetrahydrofolate interconversion"/>
    <property type="evidence" value="ECO:0007669"/>
    <property type="project" value="TreeGrafter"/>
</dbReference>
<dbReference type="InterPro" id="IPR024185">
    <property type="entry name" value="FTHF_cligase-like_sf"/>
</dbReference>
<dbReference type="GO" id="GO:0046872">
    <property type="term" value="F:metal ion binding"/>
    <property type="evidence" value="ECO:0007669"/>
    <property type="project" value="UniProtKB-KW"/>
</dbReference>
<protein>
    <recommendedName>
        <fullName evidence="5">5-formyltetrahydrofolate cyclo-ligase</fullName>
        <ecNumber evidence="5">6.3.3.2</ecNumber>
    </recommendedName>
</protein>
<dbReference type="GO" id="GO:0030272">
    <property type="term" value="F:5-formyltetrahydrofolate cyclo-ligase activity"/>
    <property type="evidence" value="ECO:0007669"/>
    <property type="project" value="UniProtKB-EC"/>
</dbReference>
<feature type="binding site" evidence="4">
    <location>
        <position position="58"/>
    </location>
    <ligand>
        <name>substrate</name>
    </ligand>
</feature>
<evidence type="ECO:0000313" key="6">
    <source>
        <dbReference type="EMBL" id="OOM11344.1"/>
    </source>
</evidence>
<dbReference type="RefSeq" id="WP_077866000.1">
    <property type="nucleotide sequence ID" value="NZ_LZYZ01000005.1"/>
</dbReference>
<dbReference type="PANTHER" id="PTHR23407">
    <property type="entry name" value="ATPASE INHIBITOR/5-FORMYLTETRAHYDROFOLATE CYCLO-LIGASE"/>
    <property type="match status" value="1"/>
</dbReference>
<dbReference type="AlphaFoldDB" id="A0A1S8N4F3"/>
<dbReference type="EC" id="6.3.3.2" evidence="5"/>
<accession>A0A1S8N4F3</accession>
<dbReference type="STRING" id="169679.CSACC_03160"/>
<comment type="catalytic activity">
    <reaction evidence="5">
        <text>(6S)-5-formyl-5,6,7,8-tetrahydrofolate + ATP = (6R)-5,10-methenyltetrahydrofolate + ADP + phosphate</text>
        <dbReference type="Rhea" id="RHEA:10488"/>
        <dbReference type="ChEBI" id="CHEBI:30616"/>
        <dbReference type="ChEBI" id="CHEBI:43474"/>
        <dbReference type="ChEBI" id="CHEBI:57455"/>
        <dbReference type="ChEBI" id="CHEBI:57457"/>
        <dbReference type="ChEBI" id="CHEBI:456216"/>
        <dbReference type="EC" id="6.3.3.2"/>
    </reaction>
</comment>
<evidence type="ECO:0000256" key="5">
    <source>
        <dbReference type="RuleBase" id="RU361279"/>
    </source>
</evidence>
<dbReference type="PIRSF" id="PIRSF006806">
    <property type="entry name" value="FTHF_cligase"/>
    <property type="match status" value="1"/>
</dbReference>
<feature type="binding site" evidence="4">
    <location>
        <begin position="136"/>
        <end position="144"/>
    </location>
    <ligand>
        <name>ATP</name>
        <dbReference type="ChEBI" id="CHEBI:30616"/>
    </ligand>
</feature>
<dbReference type="PANTHER" id="PTHR23407:SF1">
    <property type="entry name" value="5-FORMYLTETRAHYDROFOLATE CYCLO-LIGASE"/>
    <property type="match status" value="1"/>
</dbReference>
<dbReference type="GO" id="GO:0005524">
    <property type="term" value="F:ATP binding"/>
    <property type="evidence" value="ECO:0007669"/>
    <property type="project" value="UniProtKB-KW"/>
</dbReference>
<keyword evidence="3 4" id="KW-0067">ATP-binding</keyword>
<dbReference type="SUPFAM" id="SSF100950">
    <property type="entry name" value="NagB/RpiA/CoA transferase-like"/>
    <property type="match status" value="1"/>
</dbReference>
<comment type="caution">
    <text evidence="6">The sequence shown here is derived from an EMBL/GenBank/DDBJ whole genome shotgun (WGS) entry which is preliminary data.</text>
</comment>
<gene>
    <name evidence="6" type="ORF">CLOSAC_29020</name>
</gene>
<proteinExistence type="inferred from homology"/>
<keyword evidence="6" id="KW-0436">Ligase</keyword>
<sequence length="193" mass="22657">MKFLKDKKLLRKEVLDRRKDIDKKEKEKMDEIIEQKLYESSYYKDAKKIFIYISYDSEINTRNIINNSLKAGKKIYVPRTEFKTKLMDAIEITTLDNLTKSSYGILEPSIEESAIDPNELDLIIVPGVAFDENHGRMGYGAGFYDRYFKRINEKSLKRITKLAMAYDFQVINKVPMDKDDVPVDCIFTEKRVI</sequence>
<dbReference type="InterPro" id="IPR037171">
    <property type="entry name" value="NagB/RpiA_transferase-like"/>
</dbReference>
<dbReference type="Pfam" id="PF01812">
    <property type="entry name" value="5-FTHF_cyc-lig"/>
    <property type="match status" value="1"/>
</dbReference>
<feature type="binding site" evidence="4">
    <location>
        <position position="53"/>
    </location>
    <ligand>
        <name>substrate</name>
    </ligand>
</feature>
<evidence type="ECO:0000256" key="2">
    <source>
        <dbReference type="ARBA" id="ARBA00022741"/>
    </source>
</evidence>
<dbReference type="GO" id="GO:0009396">
    <property type="term" value="P:folic acid-containing compound biosynthetic process"/>
    <property type="evidence" value="ECO:0007669"/>
    <property type="project" value="TreeGrafter"/>
</dbReference>
<reference evidence="6 7" key="1">
    <citation type="submission" date="2016-05" db="EMBL/GenBank/DDBJ databases">
        <title>Microbial solvent formation.</title>
        <authorList>
            <person name="Poehlein A."/>
            <person name="Montoya Solano J.D."/>
            <person name="Flitsch S."/>
            <person name="Krabben P."/>
            <person name="Duerre P."/>
            <person name="Daniel R."/>
        </authorList>
    </citation>
    <scope>NUCLEOTIDE SEQUENCE [LARGE SCALE GENOMIC DNA]</scope>
    <source>
        <strain evidence="6 7">L1-8</strain>
    </source>
</reference>
<evidence type="ECO:0000256" key="4">
    <source>
        <dbReference type="PIRSR" id="PIRSR006806-1"/>
    </source>
</evidence>
<dbReference type="InterPro" id="IPR002698">
    <property type="entry name" value="FTHF_cligase"/>
</dbReference>
<dbReference type="Proteomes" id="UP000191154">
    <property type="component" value="Unassembled WGS sequence"/>
</dbReference>
<dbReference type="Gene3D" id="3.40.50.10420">
    <property type="entry name" value="NagB/RpiA/CoA transferase-like"/>
    <property type="match status" value="1"/>
</dbReference>